<accession>A0A3D9XNR0</accession>
<dbReference type="SMART" id="SM00345">
    <property type="entry name" value="HTH_GNTR"/>
    <property type="match status" value="1"/>
</dbReference>
<dbReference type="InterPro" id="IPR036390">
    <property type="entry name" value="WH_DNA-bd_sf"/>
</dbReference>
<keyword evidence="1" id="KW-0678">Repressor</keyword>
<evidence type="ECO:0000256" key="6">
    <source>
        <dbReference type="ARBA" id="ARBA00039592"/>
    </source>
</evidence>
<evidence type="ECO:0000313" key="10">
    <source>
        <dbReference type="Proteomes" id="UP000256794"/>
    </source>
</evidence>
<organism evidence="8 11">
    <name type="scientific">Paracoccus versutus</name>
    <name type="common">Thiobacillus versutus</name>
    <dbReference type="NCBI Taxonomy" id="34007"/>
    <lineage>
        <taxon>Bacteria</taxon>
        <taxon>Pseudomonadati</taxon>
        <taxon>Pseudomonadota</taxon>
        <taxon>Alphaproteobacteria</taxon>
        <taxon>Rhodobacterales</taxon>
        <taxon>Paracoccaceae</taxon>
        <taxon>Paracoccus</taxon>
    </lineage>
</organism>
<dbReference type="Pfam" id="PF00392">
    <property type="entry name" value="GntR"/>
    <property type="match status" value="1"/>
</dbReference>
<evidence type="ECO:0000256" key="1">
    <source>
        <dbReference type="ARBA" id="ARBA00022491"/>
    </source>
</evidence>
<comment type="caution">
    <text evidence="8">The sequence shown here is derived from an EMBL/GenBank/DDBJ whole genome shotgun (WGS) entry which is preliminary data.</text>
</comment>
<dbReference type="CDD" id="cd07377">
    <property type="entry name" value="WHTH_GntR"/>
    <property type="match status" value="1"/>
</dbReference>
<dbReference type="GO" id="GO:0003700">
    <property type="term" value="F:DNA-binding transcription factor activity"/>
    <property type="evidence" value="ECO:0007669"/>
    <property type="project" value="InterPro"/>
</dbReference>
<dbReference type="InterPro" id="IPR036388">
    <property type="entry name" value="WH-like_DNA-bd_sf"/>
</dbReference>
<evidence type="ECO:0000256" key="5">
    <source>
        <dbReference type="ARBA" id="ARBA00037357"/>
    </source>
</evidence>
<keyword evidence="10" id="KW-1185">Reference proteome</keyword>
<evidence type="ECO:0000313" key="11">
    <source>
        <dbReference type="Proteomes" id="UP000256941"/>
    </source>
</evidence>
<dbReference type="Pfam" id="PF07729">
    <property type="entry name" value="FCD"/>
    <property type="match status" value="1"/>
</dbReference>
<dbReference type="Gene3D" id="1.10.10.10">
    <property type="entry name" value="Winged helix-like DNA-binding domain superfamily/Winged helix DNA-binding domain"/>
    <property type="match status" value="1"/>
</dbReference>
<proteinExistence type="predicted"/>
<sequence length="270" mass="28947">MTNASVKSERAAEAVAQHLESLILEGSLRPDERLLPERELAERLNVSRSTLRDGLKILEERGLLTSAGGRGSRVAALGSAAITDPLIAMLARHAEAADDYLEFRGIVESAAAGLAAQRATEIELARIRDCLGRIDRAHARADTGEEAEADAELHLLIYEASHNLTLLQIMQALAGVLRSDVIQNRSRLFAVPAIRELLRQQHRAIAEAILARDAEAARQAAGEHIGYLRQASREIREAEARLDLSLRRLNGGGAGTRAAGARSSAPAAGG</sequence>
<feature type="domain" description="HTH gntR-type" evidence="7">
    <location>
        <begin position="9"/>
        <end position="77"/>
    </location>
</feature>
<dbReference type="Gene3D" id="1.20.120.530">
    <property type="entry name" value="GntR ligand-binding domain-like"/>
    <property type="match status" value="1"/>
</dbReference>
<dbReference type="PANTHER" id="PTHR43537:SF34">
    <property type="entry name" value="PYRUVATE DEHYDROGENASE COMPLEX REPRESSOR"/>
    <property type="match status" value="1"/>
</dbReference>
<dbReference type="PRINTS" id="PR00035">
    <property type="entry name" value="HTHGNTR"/>
</dbReference>
<dbReference type="EMBL" id="QTUJ01000001">
    <property type="protein sequence ID" value="REF72075.1"/>
    <property type="molecule type" value="Genomic_DNA"/>
</dbReference>
<dbReference type="OrthoDB" id="5450856at2"/>
<keyword evidence="4" id="KW-0804">Transcription</keyword>
<dbReference type="RefSeq" id="WP_036753313.1">
    <property type="nucleotide sequence ID" value="NZ_CP035287.1"/>
</dbReference>
<comment type="function">
    <text evidence="5">Transcriptional repressor for the pyruvate dehydrogenase complex genes aceEF and lpd.</text>
</comment>
<evidence type="ECO:0000259" key="7">
    <source>
        <dbReference type="PROSITE" id="PS50949"/>
    </source>
</evidence>
<protein>
    <recommendedName>
        <fullName evidence="6">Pyruvate dehydrogenase complex repressor</fullName>
    </recommendedName>
</protein>
<reference evidence="10 11" key="1">
    <citation type="submission" date="2018-08" db="EMBL/GenBank/DDBJ databases">
        <title>Genomic Encyclopedia of Archaeal and Bacterial Type Strains, Phase II (KMG-II): from individual species to whole genera.</title>
        <authorList>
            <person name="Goeker M."/>
        </authorList>
    </citation>
    <scope>NUCLEOTIDE SEQUENCE [LARGE SCALE GENOMIC DNA]</scope>
    <source>
        <strain evidence="8 11">DSM 17099</strain>
        <strain evidence="9 10">DSM 582</strain>
    </source>
</reference>
<dbReference type="InterPro" id="IPR011711">
    <property type="entry name" value="GntR_C"/>
</dbReference>
<dbReference type="Proteomes" id="UP000256941">
    <property type="component" value="Unassembled WGS sequence"/>
</dbReference>
<evidence type="ECO:0000256" key="3">
    <source>
        <dbReference type="ARBA" id="ARBA00023125"/>
    </source>
</evidence>
<dbReference type="PROSITE" id="PS50949">
    <property type="entry name" value="HTH_GNTR"/>
    <property type="match status" value="1"/>
</dbReference>
<dbReference type="GO" id="GO:0003677">
    <property type="term" value="F:DNA binding"/>
    <property type="evidence" value="ECO:0007669"/>
    <property type="project" value="UniProtKB-KW"/>
</dbReference>
<dbReference type="SMART" id="SM00895">
    <property type="entry name" value="FCD"/>
    <property type="match status" value="1"/>
</dbReference>
<evidence type="ECO:0000256" key="2">
    <source>
        <dbReference type="ARBA" id="ARBA00023015"/>
    </source>
</evidence>
<dbReference type="PANTHER" id="PTHR43537">
    <property type="entry name" value="TRANSCRIPTIONAL REGULATOR, GNTR FAMILY"/>
    <property type="match status" value="1"/>
</dbReference>
<dbReference type="SUPFAM" id="SSF46785">
    <property type="entry name" value="Winged helix' DNA-binding domain"/>
    <property type="match status" value="1"/>
</dbReference>
<keyword evidence="3" id="KW-0238">DNA-binding</keyword>
<dbReference type="InterPro" id="IPR008920">
    <property type="entry name" value="TF_FadR/GntR_C"/>
</dbReference>
<keyword evidence="2" id="KW-0805">Transcription regulation</keyword>
<evidence type="ECO:0000313" key="9">
    <source>
        <dbReference type="EMBL" id="REG47073.1"/>
    </source>
</evidence>
<dbReference type="InterPro" id="IPR000524">
    <property type="entry name" value="Tscrpt_reg_HTH_GntR"/>
</dbReference>
<dbReference type="EMBL" id="QUMX01000012">
    <property type="protein sequence ID" value="REG47073.1"/>
    <property type="molecule type" value="Genomic_DNA"/>
</dbReference>
<name>A0A3D9XNR0_PARVE</name>
<evidence type="ECO:0000256" key="4">
    <source>
        <dbReference type="ARBA" id="ARBA00023163"/>
    </source>
</evidence>
<evidence type="ECO:0000313" key="8">
    <source>
        <dbReference type="EMBL" id="REF72075.1"/>
    </source>
</evidence>
<dbReference type="SUPFAM" id="SSF48008">
    <property type="entry name" value="GntR ligand-binding domain-like"/>
    <property type="match status" value="1"/>
</dbReference>
<gene>
    <name evidence="9" type="ORF">ATH84_101292</name>
    <name evidence="8" type="ORF">BDD41_0541</name>
</gene>
<dbReference type="Proteomes" id="UP000256794">
    <property type="component" value="Unassembled WGS sequence"/>
</dbReference>
<accession>A0A3E0BXW2</accession>
<dbReference type="AlphaFoldDB" id="A0A3D9XNR0"/>